<feature type="compositionally biased region" description="Low complexity" evidence="6">
    <location>
        <begin position="161"/>
        <end position="170"/>
    </location>
</feature>
<dbReference type="GO" id="GO:0052040">
    <property type="term" value="P:symbiont-mediated perturbation of host programmed cell death"/>
    <property type="evidence" value="ECO:0007669"/>
    <property type="project" value="UniProtKB-KW"/>
</dbReference>
<evidence type="ECO:0000313" key="7">
    <source>
        <dbReference type="EMBL" id="CAH0480421.1"/>
    </source>
</evidence>
<gene>
    <name evidence="8" type="ORF">PBS001_LOCUS882</name>
    <name evidence="7" type="ORF">PBS003_LOCUS7044</name>
</gene>
<dbReference type="Proteomes" id="UP001160483">
    <property type="component" value="Unassembled WGS sequence"/>
</dbReference>
<reference evidence="7 9" key="1">
    <citation type="submission" date="2021-11" db="EMBL/GenBank/DDBJ databases">
        <authorList>
            <person name="Islam A."/>
            <person name="Islam S."/>
            <person name="Flora M.S."/>
            <person name="Rahman M."/>
            <person name="Ziaur R.M."/>
            <person name="Epstein J.H."/>
            <person name="Hassan M."/>
            <person name="Klassen M."/>
            <person name="Woodard K."/>
            <person name="Webb A."/>
            <person name="Webby R.J."/>
            <person name="El Zowalaty M.E."/>
        </authorList>
    </citation>
    <scope>NUCLEOTIDE SEQUENCE</scope>
    <source>
        <strain evidence="8">Pbs1</strain>
        <strain evidence="7">Pbs3</strain>
    </source>
</reference>
<dbReference type="GO" id="GO:0005576">
    <property type="term" value="C:extracellular region"/>
    <property type="evidence" value="ECO:0007669"/>
    <property type="project" value="UniProtKB-SubCell"/>
</dbReference>
<comment type="caution">
    <text evidence="7">The sequence shown here is derived from an EMBL/GenBank/DDBJ whole genome shotgun (WGS) entry which is preliminary data.</text>
</comment>
<comment type="similarity">
    <text evidence="2">Belongs to the elicitin family.</text>
</comment>
<keyword evidence="3" id="KW-0964">Secreted</keyword>
<evidence type="ECO:0000256" key="4">
    <source>
        <dbReference type="ARBA" id="ARBA00022978"/>
    </source>
</evidence>
<organism evidence="7 10">
    <name type="scientific">Peronospora belbahrii</name>
    <dbReference type="NCBI Taxonomy" id="622444"/>
    <lineage>
        <taxon>Eukaryota</taxon>
        <taxon>Sar</taxon>
        <taxon>Stramenopiles</taxon>
        <taxon>Oomycota</taxon>
        <taxon>Peronosporomycetes</taxon>
        <taxon>Peronosporales</taxon>
        <taxon>Peronosporaceae</taxon>
        <taxon>Peronospora</taxon>
    </lineage>
</organism>
<dbReference type="SUPFAM" id="SSF48647">
    <property type="entry name" value="Fungal elicitin"/>
    <property type="match status" value="1"/>
</dbReference>
<evidence type="ECO:0000256" key="2">
    <source>
        <dbReference type="ARBA" id="ARBA00009544"/>
    </source>
</evidence>
<evidence type="ECO:0000256" key="5">
    <source>
        <dbReference type="ARBA" id="ARBA00023157"/>
    </source>
</evidence>
<feature type="region of interest" description="Disordered" evidence="6">
    <location>
        <begin position="147"/>
        <end position="173"/>
    </location>
</feature>
<dbReference type="EMBL" id="CAKLCB010000051">
    <property type="protein sequence ID" value="CAH0514106.1"/>
    <property type="molecule type" value="Genomic_DNA"/>
</dbReference>
<protein>
    <recommendedName>
        <fullName evidence="11">Elicitin-like protein</fullName>
    </recommendedName>
</protein>
<evidence type="ECO:0000313" key="10">
    <source>
        <dbReference type="Proteomes" id="UP001160483"/>
    </source>
</evidence>
<dbReference type="InterPro" id="IPR036470">
    <property type="entry name" value="Elicitin_sf"/>
</dbReference>
<name>A0AAU9L9J3_9STRA</name>
<dbReference type="AlphaFoldDB" id="A0AAU9L9J3"/>
<evidence type="ECO:0000256" key="1">
    <source>
        <dbReference type="ARBA" id="ARBA00004613"/>
    </source>
</evidence>
<dbReference type="InterPro" id="IPR002200">
    <property type="entry name" value="Elicitin"/>
</dbReference>
<comment type="subcellular location">
    <subcellularLocation>
        <location evidence="1">Secreted</location>
    </subcellularLocation>
</comment>
<proteinExistence type="inferred from homology"/>
<accession>A0AAU9L9J3</accession>
<evidence type="ECO:0000256" key="6">
    <source>
        <dbReference type="SAM" id="MobiDB-lite"/>
    </source>
</evidence>
<evidence type="ECO:0000313" key="8">
    <source>
        <dbReference type="EMBL" id="CAH0514106.1"/>
    </source>
</evidence>
<dbReference type="Pfam" id="PF00964">
    <property type="entry name" value="Elicitin"/>
    <property type="match status" value="1"/>
</dbReference>
<dbReference type="Proteomes" id="UP001158986">
    <property type="component" value="Unassembled WGS sequence"/>
</dbReference>
<evidence type="ECO:0000313" key="9">
    <source>
        <dbReference type="Proteomes" id="UP001158986"/>
    </source>
</evidence>
<evidence type="ECO:0000256" key="3">
    <source>
        <dbReference type="ARBA" id="ARBA00022525"/>
    </source>
</evidence>
<dbReference type="SMART" id="SM01187">
    <property type="entry name" value="Elicitin"/>
    <property type="match status" value="1"/>
</dbReference>
<sequence length="207" mass="22429">MVSHFSIVHTSDRSKKLKHFTDPPTPRKSCDKKMERLMTLLLLTIIGSGIGAISSKPCSTKDLSVFNEVSGQVNKCLNDSKLNFQIPPRSSLSTMQQSMLCKSKACQAMIGSVDDLDIPVCEHTFDKKNMTLQMSLDNFVSSCDTTTPAPSPIKRRKSLEASSADGSGSSSKKRKHTNLATAIQFGTLQQVLVLLAASILSVGLVLP</sequence>
<keyword evidence="4" id="KW-0928">Hypersensitive response elicitation</keyword>
<dbReference type="Gene3D" id="1.10.239.10">
    <property type="entry name" value="Elicitin domain"/>
    <property type="match status" value="1"/>
</dbReference>
<dbReference type="EMBL" id="CAKKTJ010000324">
    <property type="protein sequence ID" value="CAH0480421.1"/>
    <property type="molecule type" value="Genomic_DNA"/>
</dbReference>
<keyword evidence="9" id="KW-1185">Reference proteome</keyword>
<evidence type="ECO:0008006" key="11">
    <source>
        <dbReference type="Google" id="ProtNLM"/>
    </source>
</evidence>
<keyword evidence="5" id="KW-1015">Disulfide bond</keyword>